<dbReference type="HOGENOM" id="CLU_056175_2_1_5"/>
<keyword evidence="2" id="KW-0813">Transport</keyword>
<evidence type="ECO:0000256" key="1">
    <source>
        <dbReference type="ARBA" id="ARBA00004141"/>
    </source>
</evidence>
<evidence type="ECO:0000256" key="2">
    <source>
        <dbReference type="ARBA" id="ARBA00022448"/>
    </source>
</evidence>
<dbReference type="GO" id="GO:0055085">
    <property type="term" value="P:transmembrane transport"/>
    <property type="evidence" value="ECO:0007669"/>
    <property type="project" value="InterPro"/>
</dbReference>
<dbReference type="STRING" id="1367847.JCM7686_0352"/>
<feature type="transmembrane region" description="Helical" evidence="7">
    <location>
        <begin position="253"/>
        <end position="274"/>
    </location>
</feature>
<dbReference type="EMBL" id="CP006650">
    <property type="protein sequence ID" value="AGT07461.1"/>
    <property type="molecule type" value="Genomic_DNA"/>
</dbReference>
<evidence type="ECO:0000256" key="5">
    <source>
        <dbReference type="ARBA" id="ARBA00022989"/>
    </source>
</evidence>
<evidence type="ECO:0000313" key="8">
    <source>
        <dbReference type="EMBL" id="AGT07461.1"/>
    </source>
</evidence>
<reference evidence="8 9" key="1">
    <citation type="journal article" date="2014" name="BMC Genomics">
        <title>Architecture and functions of a multipartite genome of the methylotrophic bacterium Paracoccus aminophilus JCM 7686, containing primary and secondary chromids.</title>
        <authorList>
            <person name="Dziewit L."/>
            <person name="Czarnecki J."/>
            <person name="Wibberg D."/>
            <person name="Radlinska M."/>
            <person name="Mrozek P."/>
            <person name="Szymczak M."/>
            <person name="Schluter A."/>
            <person name="Puhler A."/>
            <person name="Bartosik D."/>
        </authorList>
    </citation>
    <scope>NUCLEOTIDE SEQUENCE [LARGE SCALE GENOMIC DNA]</scope>
    <source>
        <strain evidence="8">JCM 7686</strain>
    </source>
</reference>
<dbReference type="OrthoDB" id="7329340at2"/>
<evidence type="ECO:0000256" key="6">
    <source>
        <dbReference type="ARBA" id="ARBA00023136"/>
    </source>
</evidence>
<feature type="transmembrane region" description="Helical" evidence="7">
    <location>
        <begin position="96"/>
        <end position="117"/>
    </location>
</feature>
<dbReference type="RefSeq" id="WP_020949101.1">
    <property type="nucleotide sequence ID" value="NC_022041.1"/>
</dbReference>
<dbReference type="eggNOG" id="COG0679">
    <property type="taxonomic scope" value="Bacteria"/>
</dbReference>
<keyword evidence="5 7" id="KW-1133">Transmembrane helix</keyword>
<evidence type="ECO:0000256" key="3">
    <source>
        <dbReference type="ARBA" id="ARBA00022475"/>
    </source>
</evidence>
<accession>S5YQA8</accession>
<sequence length="308" mass="32328">MLDIFLKTLPFFALIGLGWGAGRFRIFPPEATAWLTKFVFFFALSAMLFRFAGTLHLSELFDLHFALAYLTGSLVVWALGFAVARARGLPLADCAMEAHTGMTGNTGFLGVPMLVVILGERAIGPVLMILIIDMIVFSTLVTLIVTGARSGRLSLAVLPQLARGLVSNPMIVSMVAGLIWSGLGLGMWQPLDEFLTLLGAAATPGALFAIGASLAGKSAERLGPAIWLSVEKLVLHPLAVGLAALGVFAVEPFAAGVMIAAAALPVAGNVYILAQYFGVAVQRVSTAILISTAASIVTIPLVIHWITG</sequence>
<protein>
    <recommendedName>
        <fullName evidence="10">Auxin efflux carrier</fullName>
    </recommendedName>
</protein>
<feature type="transmembrane region" description="Helical" evidence="7">
    <location>
        <begin position="123"/>
        <end position="145"/>
    </location>
</feature>
<organism evidence="8 9">
    <name type="scientific">Paracoccus aminophilus JCM 7686</name>
    <dbReference type="NCBI Taxonomy" id="1367847"/>
    <lineage>
        <taxon>Bacteria</taxon>
        <taxon>Pseudomonadati</taxon>
        <taxon>Pseudomonadota</taxon>
        <taxon>Alphaproteobacteria</taxon>
        <taxon>Rhodobacterales</taxon>
        <taxon>Paracoccaceae</taxon>
        <taxon>Paracoccus</taxon>
    </lineage>
</organism>
<dbReference type="PANTHER" id="PTHR36838:SF3">
    <property type="entry name" value="TRANSPORTER AUXIN EFFLUX CARRIER EC FAMILY"/>
    <property type="match status" value="1"/>
</dbReference>
<evidence type="ECO:0000256" key="4">
    <source>
        <dbReference type="ARBA" id="ARBA00022692"/>
    </source>
</evidence>
<dbReference type="PANTHER" id="PTHR36838">
    <property type="entry name" value="AUXIN EFFLUX CARRIER FAMILY PROTEIN"/>
    <property type="match status" value="1"/>
</dbReference>
<evidence type="ECO:0000256" key="7">
    <source>
        <dbReference type="SAM" id="Phobius"/>
    </source>
</evidence>
<evidence type="ECO:0000313" key="9">
    <source>
        <dbReference type="Proteomes" id="UP000015480"/>
    </source>
</evidence>
<dbReference type="KEGG" id="pami:JCM7686_0352"/>
<feature type="transmembrane region" description="Helical" evidence="7">
    <location>
        <begin position="165"/>
        <end position="188"/>
    </location>
</feature>
<keyword evidence="9" id="KW-1185">Reference proteome</keyword>
<comment type="subcellular location">
    <subcellularLocation>
        <location evidence="1">Membrane</location>
        <topology evidence="1">Multi-pass membrane protein</topology>
    </subcellularLocation>
</comment>
<dbReference type="AlphaFoldDB" id="S5YQA8"/>
<feature type="transmembrane region" description="Helical" evidence="7">
    <location>
        <begin position="38"/>
        <end position="57"/>
    </location>
</feature>
<gene>
    <name evidence="8" type="ORF">JCM7686_0352</name>
</gene>
<dbReference type="GO" id="GO:0016020">
    <property type="term" value="C:membrane"/>
    <property type="evidence" value="ECO:0007669"/>
    <property type="project" value="UniProtKB-SubCell"/>
</dbReference>
<dbReference type="Pfam" id="PF03547">
    <property type="entry name" value="Mem_trans"/>
    <property type="match status" value="1"/>
</dbReference>
<dbReference type="Proteomes" id="UP000015480">
    <property type="component" value="Chromosome"/>
</dbReference>
<keyword evidence="4 7" id="KW-0812">Transmembrane</keyword>
<feature type="transmembrane region" description="Helical" evidence="7">
    <location>
        <begin position="194"/>
        <end position="214"/>
    </location>
</feature>
<keyword evidence="3" id="KW-1003">Cell membrane</keyword>
<dbReference type="PATRIC" id="fig|1367847.3.peg.289"/>
<proteinExistence type="predicted"/>
<feature type="transmembrane region" description="Helical" evidence="7">
    <location>
        <begin position="226"/>
        <end position="247"/>
    </location>
</feature>
<dbReference type="InterPro" id="IPR004776">
    <property type="entry name" value="Mem_transp_PIN-like"/>
</dbReference>
<evidence type="ECO:0008006" key="10">
    <source>
        <dbReference type="Google" id="ProtNLM"/>
    </source>
</evidence>
<feature type="transmembrane region" description="Helical" evidence="7">
    <location>
        <begin position="63"/>
        <end position="84"/>
    </location>
</feature>
<feature type="transmembrane region" description="Helical" evidence="7">
    <location>
        <begin position="6"/>
        <end position="26"/>
    </location>
</feature>
<name>S5YQA8_PARAH</name>
<feature type="transmembrane region" description="Helical" evidence="7">
    <location>
        <begin position="286"/>
        <end position="306"/>
    </location>
</feature>
<keyword evidence="6 7" id="KW-0472">Membrane</keyword>